<keyword evidence="1" id="KW-1133">Transmembrane helix</keyword>
<sequence length="371" mass="41640">MTAAAQKVAEKVAFDNGGAFIRDTRREVEAYLARGRTRMRGALQLYAKAPVALGLTAVSWALLVFVRPGAVVAALCLAGLATGAMLTAFCVQHDANHGAYFRRRRWNHLVGWSADALLGFSSYAWRVKHNVAHHTYTNVDGFDDDITQVPLARFSPTQAPRPWYRFQHLYIWPMYLLMGLRWQTVGDVAAFARGRVGESALRFPRGWNLAGVVVGKAIFVGWALVIPMLVYPWWAVLAAYAGFTMVTSLIMATTFQLAHCVEEASFASAAELRGEKRLWAVHEVETTVNFCPRNRVLTWALGGLNFQIEHHLFPRLPHTHYPQIARIVRRNCDRHGIRYTAQPSLRAALRSHVLHLRTMGRLGLPVELEMG</sequence>
<protein>
    <submittedName>
        <fullName evidence="3">Fatty acid desaturase</fullName>
    </submittedName>
</protein>
<dbReference type="AlphaFoldDB" id="A0A7M2YXK5"/>
<accession>A0A7M2YXK5</accession>
<evidence type="ECO:0000259" key="2">
    <source>
        <dbReference type="Pfam" id="PF00487"/>
    </source>
</evidence>
<dbReference type="GO" id="GO:0016020">
    <property type="term" value="C:membrane"/>
    <property type="evidence" value="ECO:0007669"/>
    <property type="project" value="TreeGrafter"/>
</dbReference>
<keyword evidence="1" id="KW-0472">Membrane</keyword>
<dbReference type="PANTHER" id="PTHR19353:SF19">
    <property type="entry name" value="DELTA(5) FATTY ACID DESATURASE C-RELATED"/>
    <property type="match status" value="1"/>
</dbReference>
<dbReference type="PIRSF" id="PIRSF015921">
    <property type="entry name" value="FA_sphinglp_des"/>
    <property type="match status" value="1"/>
</dbReference>
<dbReference type="InterPro" id="IPR012171">
    <property type="entry name" value="Fatty_acid_desaturase"/>
</dbReference>
<reference evidence="3 4" key="1">
    <citation type="submission" date="2018-07" db="EMBL/GenBank/DDBJ databases">
        <title>High-quality-draft genome sequence of Gaiella occulta.</title>
        <authorList>
            <person name="Severino R."/>
            <person name="Froufe H.J.C."/>
            <person name="Rainey F.A."/>
            <person name="Barroso C."/>
            <person name="Albuquerque L."/>
            <person name="Lobo-Da-Cunha A."/>
            <person name="Da Costa M.S."/>
            <person name="Egas C."/>
        </authorList>
    </citation>
    <scope>NUCLEOTIDE SEQUENCE [LARGE SCALE GENOMIC DNA]</scope>
    <source>
        <strain evidence="3 4">F2-233</strain>
    </source>
</reference>
<dbReference type="RefSeq" id="WP_114796452.1">
    <property type="nucleotide sequence ID" value="NZ_QQZY01000004.1"/>
</dbReference>
<keyword evidence="1" id="KW-0812">Transmembrane</keyword>
<dbReference type="Proteomes" id="UP000254134">
    <property type="component" value="Unassembled WGS sequence"/>
</dbReference>
<gene>
    <name evidence="3" type="ORF">Gocc_2036</name>
</gene>
<name>A0A7M2YXK5_9ACTN</name>
<comment type="caution">
    <text evidence="3">The sequence shown here is derived from an EMBL/GenBank/DDBJ whole genome shotgun (WGS) entry which is preliminary data.</text>
</comment>
<evidence type="ECO:0000313" key="4">
    <source>
        <dbReference type="Proteomes" id="UP000254134"/>
    </source>
</evidence>
<feature type="domain" description="Fatty acid desaturase" evidence="2">
    <location>
        <begin position="75"/>
        <end position="341"/>
    </location>
</feature>
<evidence type="ECO:0000256" key="1">
    <source>
        <dbReference type="SAM" id="Phobius"/>
    </source>
</evidence>
<feature type="transmembrane region" description="Helical" evidence="1">
    <location>
        <begin position="206"/>
        <end position="225"/>
    </location>
</feature>
<dbReference type="OrthoDB" id="104711at2"/>
<proteinExistence type="predicted"/>
<reference evidence="4" key="2">
    <citation type="journal article" date="2019" name="MicrobiologyOpen">
        <title>High-quality draft genome sequence of Gaiella occulta isolated from a 150 meter deep mineral water borehole and comparison with the genome sequences of other deep-branching lineages of the phylum Actinobacteria.</title>
        <authorList>
            <person name="Severino R."/>
            <person name="Froufe H.J.C."/>
            <person name="Barroso C."/>
            <person name="Albuquerque L."/>
            <person name="Lobo-da-Cunha A."/>
            <person name="da Costa M.S."/>
            <person name="Egas C."/>
        </authorList>
    </citation>
    <scope>NUCLEOTIDE SEQUENCE [LARGE SCALE GENOMIC DNA]</scope>
    <source>
        <strain evidence="4">F2-233</strain>
    </source>
</reference>
<dbReference type="PANTHER" id="PTHR19353">
    <property type="entry name" value="FATTY ACID DESATURASE 2"/>
    <property type="match status" value="1"/>
</dbReference>
<feature type="transmembrane region" description="Helical" evidence="1">
    <location>
        <begin position="45"/>
        <end position="65"/>
    </location>
</feature>
<feature type="transmembrane region" description="Helical" evidence="1">
    <location>
        <begin position="71"/>
        <end position="89"/>
    </location>
</feature>
<evidence type="ECO:0000313" key="3">
    <source>
        <dbReference type="EMBL" id="RDI74460.1"/>
    </source>
</evidence>
<dbReference type="InterPro" id="IPR005804">
    <property type="entry name" value="FA_desaturase_dom"/>
</dbReference>
<keyword evidence="4" id="KW-1185">Reference proteome</keyword>
<organism evidence="3 4">
    <name type="scientific">Gaiella occulta</name>
    <dbReference type="NCBI Taxonomy" id="1002870"/>
    <lineage>
        <taxon>Bacteria</taxon>
        <taxon>Bacillati</taxon>
        <taxon>Actinomycetota</taxon>
        <taxon>Thermoleophilia</taxon>
        <taxon>Gaiellales</taxon>
        <taxon>Gaiellaceae</taxon>
        <taxon>Gaiella</taxon>
    </lineage>
</organism>
<feature type="transmembrane region" description="Helical" evidence="1">
    <location>
        <begin position="231"/>
        <end position="252"/>
    </location>
</feature>
<dbReference type="GO" id="GO:0008610">
    <property type="term" value="P:lipid biosynthetic process"/>
    <property type="evidence" value="ECO:0007669"/>
    <property type="project" value="UniProtKB-ARBA"/>
</dbReference>
<dbReference type="GO" id="GO:0016717">
    <property type="term" value="F:oxidoreductase activity, acting on paired donors, with oxidation of a pair of donors resulting in the reduction of molecular oxygen to two molecules of water"/>
    <property type="evidence" value="ECO:0007669"/>
    <property type="project" value="TreeGrafter"/>
</dbReference>
<dbReference type="CDD" id="cd03506">
    <property type="entry name" value="Delta6-FADS-like"/>
    <property type="match status" value="1"/>
</dbReference>
<dbReference type="Pfam" id="PF00487">
    <property type="entry name" value="FA_desaturase"/>
    <property type="match status" value="1"/>
</dbReference>
<dbReference type="EMBL" id="QQZY01000004">
    <property type="protein sequence ID" value="RDI74460.1"/>
    <property type="molecule type" value="Genomic_DNA"/>
</dbReference>